<dbReference type="OrthoDB" id="2098303at2759"/>
<evidence type="ECO:0008006" key="2">
    <source>
        <dbReference type="Google" id="ProtNLM"/>
    </source>
</evidence>
<name>A0A077WFD9_9FUNG</name>
<dbReference type="AlphaFoldDB" id="A0A077WFD9"/>
<dbReference type="EMBL" id="LK023317">
    <property type="protein sequence ID" value="CDS05823.1"/>
    <property type="molecule type" value="Genomic_DNA"/>
</dbReference>
<sequence length="94" mass="10893">MPQKDPTLQHVENQLVEISKEVQSLARSKYTSKDIQHLQNKLHHVDEKYREGIIDDRDKSNLEDDPYEHQGQAQIADALDKIHTTLSAMLQNCE</sequence>
<accession>A0A077WFD9</accession>
<reference evidence="1" key="1">
    <citation type="journal article" date="2014" name="Genome Announc.">
        <title>De novo whole-genome sequence and genome annotation of Lichtheimia ramosa.</title>
        <authorList>
            <person name="Linde J."/>
            <person name="Schwartze V."/>
            <person name="Binder U."/>
            <person name="Lass-Florl C."/>
            <person name="Voigt K."/>
            <person name="Horn F."/>
        </authorList>
    </citation>
    <scope>NUCLEOTIDE SEQUENCE</scope>
    <source>
        <strain evidence="1">JMRC FSU:6197</strain>
    </source>
</reference>
<protein>
    <recommendedName>
        <fullName evidence="2">Tubulin-specific chaperone A</fullName>
    </recommendedName>
</protein>
<organism evidence="1">
    <name type="scientific">Lichtheimia ramosa</name>
    <dbReference type="NCBI Taxonomy" id="688394"/>
    <lineage>
        <taxon>Eukaryota</taxon>
        <taxon>Fungi</taxon>
        <taxon>Fungi incertae sedis</taxon>
        <taxon>Mucoromycota</taxon>
        <taxon>Mucoromycotina</taxon>
        <taxon>Mucoromycetes</taxon>
        <taxon>Mucorales</taxon>
        <taxon>Lichtheimiaceae</taxon>
        <taxon>Lichtheimia</taxon>
    </lineage>
</organism>
<proteinExistence type="predicted"/>
<evidence type="ECO:0000313" key="1">
    <source>
        <dbReference type="EMBL" id="CDS05823.1"/>
    </source>
</evidence>
<gene>
    <name evidence="1" type="ORF">LRAMOSA08351</name>
</gene>